<keyword evidence="2" id="KW-1185">Reference proteome</keyword>
<gene>
    <name evidence="1" type="ORF">TOT_030000157</name>
</gene>
<dbReference type="Proteomes" id="UP000003786">
    <property type="component" value="Chromosome 3"/>
</dbReference>
<dbReference type="GeneID" id="20715355"/>
<evidence type="ECO:0000313" key="2">
    <source>
        <dbReference type="Proteomes" id="UP000003786"/>
    </source>
</evidence>
<dbReference type="EMBL" id="AP011948">
    <property type="protein sequence ID" value="BAM40896.1"/>
    <property type="molecule type" value="Genomic_DNA"/>
</dbReference>
<sequence length="83" mass="9516">MKNWGRRVPTNVAPIVYKLLVDRFLKCQFLFSLLLRPLLTSRIRFPSFPSTYTELDISAATNSFNTSFEADSKCEVASYDSVM</sequence>
<accession>J4C3R4</accession>
<reference evidence="1 2" key="1">
    <citation type="journal article" date="2012" name="MBio">
        <title>Comparative genome analysis of three eukaryotic parasites with differing abilities to transform leukocytes reveals key mediators of Theileria-induced leukocyte transformation.</title>
        <authorList>
            <person name="Hayashida K."/>
            <person name="Hara Y."/>
            <person name="Abe T."/>
            <person name="Yamasaki C."/>
            <person name="Toyoda A."/>
            <person name="Kosuge T."/>
            <person name="Suzuki Y."/>
            <person name="Sato Y."/>
            <person name="Kawashima S."/>
            <person name="Katayama T."/>
            <person name="Wakaguri H."/>
            <person name="Inoue N."/>
            <person name="Homma K."/>
            <person name="Tada-Umezaki M."/>
            <person name="Yagi Y."/>
            <person name="Fujii Y."/>
            <person name="Habara T."/>
            <person name="Kanehisa M."/>
            <person name="Watanabe H."/>
            <person name="Ito K."/>
            <person name="Gojobori T."/>
            <person name="Sugawara H."/>
            <person name="Imanishi T."/>
            <person name="Weir W."/>
            <person name="Gardner M."/>
            <person name="Pain A."/>
            <person name="Shiels B."/>
            <person name="Hattori M."/>
            <person name="Nene V."/>
            <person name="Sugimoto C."/>
        </authorList>
    </citation>
    <scope>NUCLEOTIDE SEQUENCE [LARGE SCALE GENOMIC DNA]</scope>
    <source>
        <strain evidence="1 2">Shintoku</strain>
    </source>
</reference>
<proteinExistence type="predicted"/>
<protein>
    <submittedName>
        <fullName evidence="1">Uncharacterized protein</fullName>
    </submittedName>
</protein>
<dbReference type="AlphaFoldDB" id="J4C3R4"/>
<dbReference type="VEuPathDB" id="PiroplasmaDB:TOT_030000157"/>
<dbReference type="KEGG" id="tot:TOT_030000157"/>
<organism evidence="1 2">
    <name type="scientific">Theileria orientalis strain Shintoku</name>
    <dbReference type="NCBI Taxonomy" id="869250"/>
    <lineage>
        <taxon>Eukaryota</taxon>
        <taxon>Sar</taxon>
        <taxon>Alveolata</taxon>
        <taxon>Apicomplexa</taxon>
        <taxon>Aconoidasida</taxon>
        <taxon>Piroplasmida</taxon>
        <taxon>Theileriidae</taxon>
        <taxon>Theileria</taxon>
    </lineage>
</organism>
<evidence type="ECO:0000313" key="1">
    <source>
        <dbReference type="EMBL" id="BAM40896.1"/>
    </source>
</evidence>
<name>J4C3R4_THEOR</name>
<dbReference type="RefSeq" id="XP_009691197.1">
    <property type="nucleotide sequence ID" value="XM_009692902.1"/>
</dbReference>